<dbReference type="NCBIfam" id="TIGR01167">
    <property type="entry name" value="LPXTG_anchor"/>
    <property type="match status" value="1"/>
</dbReference>
<dbReference type="PROSITE" id="PS51318">
    <property type="entry name" value="TAT"/>
    <property type="match status" value="1"/>
</dbReference>
<gene>
    <name evidence="7" type="ORF">F6W70_01045</name>
</gene>
<comment type="catalytic activity">
    <reaction evidence="1">
        <text>Endohydrolysis of (1-&gt;4)-alpha-D-glucosidic linkages in polysaccharides containing three or more (1-&gt;4)-alpha-linked D-glucose units.</text>
        <dbReference type="EC" id="3.2.1.1"/>
    </reaction>
</comment>
<evidence type="ECO:0000313" key="7">
    <source>
        <dbReference type="EMBL" id="KAB1886079.1"/>
    </source>
</evidence>
<evidence type="ECO:0000256" key="1">
    <source>
        <dbReference type="ARBA" id="ARBA00000548"/>
    </source>
</evidence>
<dbReference type="InterPro" id="IPR013783">
    <property type="entry name" value="Ig-like_fold"/>
</dbReference>
<keyword evidence="3 6" id="KW-0732">Signal</keyword>
<keyword evidence="5" id="KW-1133">Transmembrane helix</keyword>
<dbReference type="InterPro" id="IPR013784">
    <property type="entry name" value="Carb-bd-like_fold"/>
</dbReference>
<dbReference type="SUPFAM" id="SSF49452">
    <property type="entry name" value="Starch-binding domain-like"/>
    <property type="match status" value="1"/>
</dbReference>
<protein>
    <recommendedName>
        <fullName evidence="2">alpha-amylase</fullName>
        <ecNumber evidence="2">3.2.1.1</ecNumber>
    </recommendedName>
    <alternativeName>
        <fullName evidence="4">1,4-alpha-D-glucan glucanohydrolase</fullName>
    </alternativeName>
</protein>
<accession>A0AAD3X2J7</accession>
<name>A0AAD3X2J7_MICMQ</name>
<evidence type="ECO:0000256" key="4">
    <source>
        <dbReference type="ARBA" id="ARBA00030238"/>
    </source>
</evidence>
<sequence length="572" mass="57608">MARRRAFIRAVLGGAAALALALGGVTAAAAEDPVVAGSISGTVVRDDDGTPVAGVTVSADGPTGASVTTDSTGTYTLPNLAAGSYIVSFFPEGTDLKREYWKDASDYSQAIPVVVGEGEAVSAIDASLVQGGSIQGIVTREDDGSAIAGAEVQALDSNNEIVAAATAGASGEYILGGLPTGSYRVRFASSDAELLPEYWKDAYGWDAATLIAVTEPQGITDIDASLAEVGYISGTVTRSASDEPLSASVAFYAAGTGLDVFFVDTNSDGTFRIPVVAGTYRVLFHSNERGIIEEYWKDAFLWENATLLTVAPGEEVAGIDAALGKPAQITGTVTIDSDAADDVRVEAWSNGTMVNDTRADPVTGAYSLTVPHGTYILKASPTFSDGTTTAKPQFFDGVATAAEATPVSVLEGEAISGIDFALTVDTTPEVKPTLTLSAGSIRAGKDITISGTGFAPGATIAFELHSDPITLGTLTADADGVLQGTLRIPASAPAGAHTLVALSGTKVLASTALTVTAAAGTGTGSGGQTGGATAPGGGLASTGADAPIAIVAIGVLLAVMGGMLVRRRRVES</sequence>
<feature type="signal peptide" evidence="6">
    <location>
        <begin position="1"/>
        <end position="29"/>
    </location>
</feature>
<dbReference type="Pfam" id="PF13620">
    <property type="entry name" value="CarboxypepD_reg"/>
    <property type="match status" value="2"/>
</dbReference>
<dbReference type="InterPro" id="IPR051417">
    <property type="entry name" value="SDr/BOS_complex"/>
</dbReference>
<dbReference type="EMBL" id="WAAQ01000001">
    <property type="protein sequence ID" value="KAB1886079.1"/>
    <property type="molecule type" value="Genomic_DNA"/>
</dbReference>
<evidence type="ECO:0000256" key="6">
    <source>
        <dbReference type="SAM" id="SignalP"/>
    </source>
</evidence>
<dbReference type="InterPro" id="IPR006311">
    <property type="entry name" value="TAT_signal"/>
</dbReference>
<dbReference type="AlphaFoldDB" id="A0AAD3X2J7"/>
<dbReference type="Proteomes" id="UP000436027">
    <property type="component" value="Unassembled WGS sequence"/>
</dbReference>
<dbReference type="Gene3D" id="2.60.40.10">
    <property type="entry name" value="Immunoglobulins"/>
    <property type="match status" value="1"/>
</dbReference>
<organism evidence="7 8">
    <name type="scientific">Microbacterium maritypicum</name>
    <name type="common">Microbacterium liquefaciens</name>
    <dbReference type="NCBI Taxonomy" id="33918"/>
    <lineage>
        <taxon>Bacteria</taxon>
        <taxon>Bacillati</taxon>
        <taxon>Actinomycetota</taxon>
        <taxon>Actinomycetes</taxon>
        <taxon>Micrococcales</taxon>
        <taxon>Microbacteriaceae</taxon>
        <taxon>Microbacterium</taxon>
    </lineage>
</organism>
<evidence type="ECO:0000256" key="3">
    <source>
        <dbReference type="ARBA" id="ARBA00022729"/>
    </source>
</evidence>
<keyword evidence="5" id="KW-0472">Membrane</keyword>
<dbReference type="GO" id="GO:0030246">
    <property type="term" value="F:carbohydrate binding"/>
    <property type="evidence" value="ECO:0007669"/>
    <property type="project" value="InterPro"/>
</dbReference>
<dbReference type="Gene3D" id="2.60.40.1120">
    <property type="entry name" value="Carboxypeptidase-like, regulatory domain"/>
    <property type="match status" value="1"/>
</dbReference>
<dbReference type="GO" id="GO:0004556">
    <property type="term" value="F:alpha-amylase activity"/>
    <property type="evidence" value="ECO:0007669"/>
    <property type="project" value="UniProtKB-EC"/>
</dbReference>
<dbReference type="EC" id="3.2.1.1" evidence="2"/>
<dbReference type="PANTHER" id="PTHR23303">
    <property type="entry name" value="CARBOXYPEPTIDASE REGULATORY REGION-CONTAINING"/>
    <property type="match status" value="1"/>
</dbReference>
<reference evidence="7 8" key="1">
    <citation type="submission" date="2019-09" db="EMBL/GenBank/DDBJ databases">
        <title>Whole genome sequencing of Microbacterium maritypicum.</title>
        <authorList>
            <person name="Lenchi N."/>
        </authorList>
    </citation>
    <scope>NUCLEOTIDE SEQUENCE [LARGE SCALE GENOMIC DNA]</scope>
    <source>
        <strain evidence="7 8">DSM 12512</strain>
    </source>
</reference>
<evidence type="ECO:0000256" key="5">
    <source>
        <dbReference type="SAM" id="Phobius"/>
    </source>
</evidence>
<evidence type="ECO:0000313" key="8">
    <source>
        <dbReference type="Proteomes" id="UP000436027"/>
    </source>
</evidence>
<feature type="chain" id="PRO_5042084220" description="alpha-amylase" evidence="6">
    <location>
        <begin position="30"/>
        <end position="572"/>
    </location>
</feature>
<evidence type="ECO:0000256" key="2">
    <source>
        <dbReference type="ARBA" id="ARBA00012595"/>
    </source>
</evidence>
<dbReference type="PANTHER" id="PTHR23303:SF15">
    <property type="entry name" value="COLOSSIN-A"/>
    <property type="match status" value="1"/>
</dbReference>
<keyword evidence="5" id="KW-0812">Transmembrane</keyword>
<feature type="transmembrane region" description="Helical" evidence="5">
    <location>
        <begin position="546"/>
        <end position="565"/>
    </location>
</feature>
<dbReference type="SUPFAM" id="SSF49478">
    <property type="entry name" value="Cna protein B-type domain"/>
    <property type="match status" value="2"/>
</dbReference>
<dbReference type="GO" id="GO:0005975">
    <property type="term" value="P:carbohydrate metabolic process"/>
    <property type="evidence" value="ECO:0007669"/>
    <property type="project" value="UniProtKB-ARBA"/>
</dbReference>
<comment type="caution">
    <text evidence="7">The sequence shown here is derived from an EMBL/GenBank/DDBJ whole genome shotgun (WGS) entry which is preliminary data.</text>
</comment>
<proteinExistence type="predicted"/>
<dbReference type="RefSeq" id="WP_151485688.1">
    <property type="nucleotide sequence ID" value="NZ_BAAAIN010000002.1"/>
</dbReference>